<gene>
    <name evidence="1" type="ORF">BN2476_300077</name>
</gene>
<keyword evidence="2" id="KW-1185">Reference proteome</keyword>
<accession>A0A1N7S2L7</accession>
<proteinExistence type="predicted"/>
<dbReference type="EMBL" id="CYGY02000030">
    <property type="protein sequence ID" value="SIT41589.1"/>
    <property type="molecule type" value="Genomic_DNA"/>
</dbReference>
<dbReference type="Proteomes" id="UP000195569">
    <property type="component" value="Unassembled WGS sequence"/>
</dbReference>
<reference evidence="1" key="1">
    <citation type="submission" date="2016-12" db="EMBL/GenBank/DDBJ databases">
        <authorList>
            <person name="Moulin L."/>
        </authorList>
    </citation>
    <scope>NUCLEOTIDE SEQUENCE [LARGE SCALE GENOMIC DNA]</scope>
    <source>
        <strain evidence="1">STM 7183</strain>
    </source>
</reference>
<name>A0A1N7S2L7_9BURK</name>
<evidence type="ECO:0000313" key="2">
    <source>
        <dbReference type="Proteomes" id="UP000195569"/>
    </source>
</evidence>
<dbReference type="AlphaFoldDB" id="A0A1N7S2L7"/>
<comment type="caution">
    <text evidence="1">The sequence shown here is derived from an EMBL/GenBank/DDBJ whole genome shotgun (WGS) entry which is preliminary data.</text>
</comment>
<protein>
    <submittedName>
        <fullName evidence="1">Uncharacterized protein</fullName>
    </submittedName>
</protein>
<sequence length="133" mass="14683">MNGSQLYQTNQAIDSLATTVAAEKTHYYSVNDGGTQGGNYNNNGATGLNALAAGVAATALRRWRTTRWRLARCRVHRWWAASRSARVRCPTARCYRVSARLPTARTRFRSTRPIRRCAAPCPSAAQAPTRIDS</sequence>
<organism evidence="1 2">
    <name type="scientific">Paraburkholderia piptadeniae</name>
    <dbReference type="NCBI Taxonomy" id="1701573"/>
    <lineage>
        <taxon>Bacteria</taxon>
        <taxon>Pseudomonadati</taxon>
        <taxon>Pseudomonadota</taxon>
        <taxon>Betaproteobacteria</taxon>
        <taxon>Burkholderiales</taxon>
        <taxon>Burkholderiaceae</taxon>
        <taxon>Paraburkholderia</taxon>
    </lineage>
</organism>
<evidence type="ECO:0000313" key="1">
    <source>
        <dbReference type="EMBL" id="SIT41589.1"/>
    </source>
</evidence>